<evidence type="ECO:0000256" key="1">
    <source>
        <dbReference type="ARBA" id="ARBA00008898"/>
    </source>
</evidence>
<reference evidence="5" key="1">
    <citation type="journal article" date="2019" name="Int. J. Syst. Evol. Microbiol.">
        <title>The Global Catalogue of Microorganisms (GCM) 10K type strain sequencing project: providing services to taxonomists for standard genome sequencing and annotation.</title>
        <authorList>
            <consortium name="The Broad Institute Genomics Platform"/>
            <consortium name="The Broad Institute Genome Sequencing Center for Infectious Disease"/>
            <person name="Wu L."/>
            <person name="Ma J."/>
        </authorList>
    </citation>
    <scope>NUCLEOTIDE SEQUENCE [LARGE SCALE GENOMIC DNA]</scope>
    <source>
        <strain evidence="5">JCM 17906</strain>
    </source>
</reference>
<dbReference type="RefSeq" id="WP_345414675.1">
    <property type="nucleotide sequence ID" value="NZ_BAABGT010000025.1"/>
</dbReference>
<dbReference type="PANTHER" id="PTHR30466">
    <property type="entry name" value="FLAVIN REDUCTASE"/>
    <property type="match status" value="1"/>
</dbReference>
<organism evidence="4 5">
    <name type="scientific">Pseudonocardia xishanensis</name>
    <dbReference type="NCBI Taxonomy" id="630995"/>
    <lineage>
        <taxon>Bacteria</taxon>
        <taxon>Bacillati</taxon>
        <taxon>Actinomycetota</taxon>
        <taxon>Actinomycetes</taxon>
        <taxon>Pseudonocardiales</taxon>
        <taxon>Pseudonocardiaceae</taxon>
        <taxon>Pseudonocardia</taxon>
    </lineage>
</organism>
<dbReference type="SUPFAM" id="SSF50475">
    <property type="entry name" value="FMN-binding split barrel"/>
    <property type="match status" value="1"/>
</dbReference>
<dbReference type="SMART" id="SM00903">
    <property type="entry name" value="Flavin_Reduct"/>
    <property type="match status" value="1"/>
</dbReference>
<evidence type="ECO:0000313" key="4">
    <source>
        <dbReference type="EMBL" id="GAA4542598.1"/>
    </source>
</evidence>
<dbReference type="InterPro" id="IPR050268">
    <property type="entry name" value="NADH-dep_flavin_reductase"/>
</dbReference>
<evidence type="ECO:0000313" key="5">
    <source>
        <dbReference type="Proteomes" id="UP001501598"/>
    </source>
</evidence>
<dbReference type="Proteomes" id="UP001501598">
    <property type="component" value="Unassembled WGS sequence"/>
</dbReference>
<proteinExistence type="inferred from homology"/>
<evidence type="ECO:0000256" key="2">
    <source>
        <dbReference type="ARBA" id="ARBA00023002"/>
    </source>
</evidence>
<feature type="domain" description="Flavin reductase like" evidence="3">
    <location>
        <begin position="19"/>
        <end position="162"/>
    </location>
</feature>
<dbReference type="InterPro" id="IPR012349">
    <property type="entry name" value="Split_barrel_FMN-bd"/>
</dbReference>
<dbReference type="EMBL" id="BAABGT010000025">
    <property type="protein sequence ID" value="GAA4542598.1"/>
    <property type="molecule type" value="Genomic_DNA"/>
</dbReference>
<keyword evidence="5" id="KW-1185">Reference proteome</keyword>
<comment type="caution">
    <text evidence="4">The sequence shown here is derived from an EMBL/GenBank/DDBJ whole genome shotgun (WGS) entry which is preliminary data.</text>
</comment>
<dbReference type="Pfam" id="PF01613">
    <property type="entry name" value="Flavin_Reduct"/>
    <property type="match status" value="1"/>
</dbReference>
<accession>A0ABP8RNF3</accession>
<evidence type="ECO:0000259" key="3">
    <source>
        <dbReference type="SMART" id="SM00903"/>
    </source>
</evidence>
<dbReference type="InterPro" id="IPR002563">
    <property type="entry name" value="Flavin_Rdtase-like_dom"/>
</dbReference>
<protein>
    <submittedName>
        <fullName evidence="4">Flavin reductase family protein</fullName>
    </submittedName>
</protein>
<keyword evidence="2" id="KW-0560">Oxidoreductase</keyword>
<gene>
    <name evidence="4" type="ORF">GCM10023175_18190</name>
</gene>
<dbReference type="Gene3D" id="2.30.110.10">
    <property type="entry name" value="Electron Transport, Fmn-binding Protein, Chain A"/>
    <property type="match status" value="1"/>
</dbReference>
<comment type="similarity">
    <text evidence="1">Belongs to the non-flavoprotein flavin reductase family.</text>
</comment>
<sequence length="167" mass="17449">MTTWPADPVLDRAALRRLYGCFPSGVVAVCAQGPDGPVGLAASSFTSVSIDPPLVSFCIQDTSTTWPKLADLPRLGVSVLGSAHSAACLQLSRKEGDRFAGLATTTTADGAVFVDGSPAQLDCSVEQLVPAGDHRIVLLRVHAARALPEGEPLVFHASAFRELVRVA</sequence>
<name>A0ABP8RNF3_9PSEU</name>
<dbReference type="PANTHER" id="PTHR30466:SF11">
    <property type="entry name" value="FLAVIN-DEPENDENT MONOOXYGENASE, REDUCTASE SUBUNIT HSAB"/>
    <property type="match status" value="1"/>
</dbReference>